<reference evidence="1 2" key="1">
    <citation type="submission" date="2018-08" db="EMBL/GenBank/DDBJ databases">
        <title>Lysobacter sp. zong2l5, whole genome shotgun sequence.</title>
        <authorList>
            <person name="Zhang X."/>
            <person name="Feng G."/>
            <person name="Zhu H."/>
        </authorList>
    </citation>
    <scope>NUCLEOTIDE SEQUENCE [LARGE SCALE GENOMIC DNA]</scope>
    <source>
        <strain evidence="2">zong2l5</strain>
    </source>
</reference>
<dbReference type="AlphaFoldDB" id="A0A371K6M1"/>
<dbReference type="EMBL" id="QTSU01000001">
    <property type="protein sequence ID" value="RDZ29601.1"/>
    <property type="molecule type" value="Genomic_DNA"/>
</dbReference>
<dbReference type="Proteomes" id="UP000264492">
    <property type="component" value="Unassembled WGS sequence"/>
</dbReference>
<evidence type="ECO:0000313" key="1">
    <source>
        <dbReference type="EMBL" id="RDZ29601.1"/>
    </source>
</evidence>
<proteinExistence type="predicted"/>
<organism evidence="1 2">
    <name type="scientific">Lysobacter silvisoli</name>
    <dbReference type="NCBI Taxonomy" id="2293254"/>
    <lineage>
        <taxon>Bacteria</taxon>
        <taxon>Pseudomonadati</taxon>
        <taxon>Pseudomonadota</taxon>
        <taxon>Gammaproteobacteria</taxon>
        <taxon>Lysobacterales</taxon>
        <taxon>Lysobacteraceae</taxon>
        <taxon>Lysobacter</taxon>
    </lineage>
</organism>
<comment type="caution">
    <text evidence="1">The sequence shown here is derived from an EMBL/GenBank/DDBJ whole genome shotgun (WGS) entry which is preliminary data.</text>
</comment>
<name>A0A371K6M1_9GAMM</name>
<gene>
    <name evidence="1" type="ORF">DX914_11185</name>
</gene>
<sequence length="256" mass="26159">MHSVTSSGSFTIGTTTLPIDKAIVLQGGITGIQPSPLFDAVGAPTLNSPPGKVPGGLLGIVNPAPNWPLPLWQAFWSVVNSVNDVTATMEPVQTIQTDFGAALNPNWGGDPTAVRLALRVRLQNPFLGNSCYIGSAQNPVVVKLQTGTTAPPAPTAPISGSPGSLDFIQVGNDPYAYLQNTGNILVDNTFAVPAAKGCGNIALGLPILTQLLDSLVSGAVNLKVGLPSAAGKNQAILQGDTGIAAAAYVRDGSPYQ</sequence>
<keyword evidence="2" id="KW-1185">Reference proteome</keyword>
<evidence type="ECO:0000313" key="2">
    <source>
        <dbReference type="Proteomes" id="UP000264492"/>
    </source>
</evidence>
<accession>A0A371K6M1</accession>
<protein>
    <submittedName>
        <fullName evidence="1">Uncharacterized protein</fullName>
    </submittedName>
</protein>